<keyword evidence="6" id="KW-1185">Reference proteome</keyword>
<gene>
    <name evidence="4" type="ORF">I2492_01230</name>
    <name evidence="3" type="ORF">I2493_01230</name>
</gene>
<keyword evidence="1" id="KW-0175">Coiled coil</keyword>
<comment type="caution">
    <text evidence="4">The sequence shown here is derived from an EMBL/GenBank/DDBJ whole genome shotgun (WGS) entry which is preliminary data.</text>
</comment>
<protein>
    <submittedName>
        <fullName evidence="4">Uncharacterized protein</fullName>
    </submittedName>
</protein>
<keyword evidence="2" id="KW-0812">Transmembrane</keyword>
<evidence type="ECO:0000313" key="5">
    <source>
        <dbReference type="Proteomes" id="UP000807542"/>
    </source>
</evidence>
<proteinExistence type="predicted"/>
<evidence type="ECO:0000313" key="3">
    <source>
        <dbReference type="EMBL" id="MBK5071637.1"/>
    </source>
</evidence>
<feature type="transmembrane region" description="Helical" evidence="2">
    <location>
        <begin position="100"/>
        <end position="124"/>
    </location>
</feature>
<accession>A0A9D7AFB9</accession>
<reference evidence="4 6" key="1">
    <citation type="submission" date="2020-11" db="EMBL/GenBank/DDBJ databases">
        <title>Insectihabitans protaetiae gen. nov. sp. nov. and Insectihabitans allomyrinae sp. nov., isolated from larvae of Protaetia brevitarsis seulensis and Allomyrina dichotoma, respectively.</title>
        <authorList>
            <person name="Lee S.D."/>
            <person name="Byeon Y.-S."/>
            <person name="Kim S.-M."/>
            <person name="Yang H.L."/>
            <person name="Kim I.S."/>
        </authorList>
    </citation>
    <scope>NUCLEOTIDE SEQUENCE</scope>
    <source>
        <strain evidence="4">CWB-B4</strain>
        <strain evidence="3 6">CWB-B43</strain>
    </source>
</reference>
<dbReference type="Proteomes" id="UP001296969">
    <property type="component" value="Unassembled WGS sequence"/>
</dbReference>
<name>A0A9D7AFB9_9GAMM</name>
<sequence>MEQTVKTALLAELLGDVDKLLQRLETVDQQLTVKMEEATSEAAARTYTQLRLSLERTITEHRRTLIAAGNHAAGEIDQQLRRSELQLGIQARNLLHELRWWLPIQVIFGLLCGFIGGIGSTWLAGGFYF</sequence>
<keyword evidence="2" id="KW-0472">Membrane</keyword>
<dbReference type="RefSeq" id="WP_228396971.1">
    <property type="nucleotide sequence ID" value="NZ_JADRCP010000001.1"/>
</dbReference>
<evidence type="ECO:0000256" key="2">
    <source>
        <dbReference type="SAM" id="Phobius"/>
    </source>
</evidence>
<keyword evidence="2" id="KW-1133">Transmembrane helix</keyword>
<dbReference type="AlphaFoldDB" id="A0A9D7AFB9"/>
<organism evidence="4 5">
    <name type="scientific">Limnobaculum xujianqingii</name>
    <dbReference type="NCBI Taxonomy" id="2738837"/>
    <lineage>
        <taxon>Bacteria</taxon>
        <taxon>Pseudomonadati</taxon>
        <taxon>Pseudomonadota</taxon>
        <taxon>Gammaproteobacteria</taxon>
        <taxon>Enterobacterales</taxon>
        <taxon>Budviciaceae</taxon>
        <taxon>Limnobaculum</taxon>
    </lineage>
</organism>
<evidence type="ECO:0000313" key="6">
    <source>
        <dbReference type="Proteomes" id="UP001296969"/>
    </source>
</evidence>
<dbReference type="Proteomes" id="UP000807542">
    <property type="component" value="Unassembled WGS sequence"/>
</dbReference>
<evidence type="ECO:0000313" key="4">
    <source>
        <dbReference type="EMBL" id="MBK5174946.1"/>
    </source>
</evidence>
<evidence type="ECO:0000256" key="1">
    <source>
        <dbReference type="SAM" id="Coils"/>
    </source>
</evidence>
<dbReference type="EMBL" id="JADRCQ010000001">
    <property type="protein sequence ID" value="MBK5071637.1"/>
    <property type="molecule type" value="Genomic_DNA"/>
</dbReference>
<dbReference type="EMBL" id="JADRCP010000001">
    <property type="protein sequence ID" value="MBK5174946.1"/>
    <property type="molecule type" value="Genomic_DNA"/>
</dbReference>
<feature type="coiled-coil region" evidence="1">
    <location>
        <begin position="10"/>
        <end position="41"/>
    </location>
</feature>